<dbReference type="Proteomes" id="UP001476247">
    <property type="component" value="Unassembled WGS sequence"/>
</dbReference>
<sequence length="87" mass="10206">MCIIQSIWTHHWTNIFHDVPFHHNTIIAIATKLLNQLLFEDTEHIEIIGNVMLNDVLENLADLLMPLIVTTNKFVRSNVDTIFEFYD</sequence>
<protein>
    <submittedName>
        <fullName evidence="1">Uncharacterized protein</fullName>
    </submittedName>
</protein>
<evidence type="ECO:0000313" key="1">
    <source>
        <dbReference type="EMBL" id="GAA5796195.1"/>
    </source>
</evidence>
<comment type="caution">
    <text evidence="1">The sequence shown here is derived from an EMBL/GenBank/DDBJ whole genome shotgun (WGS) entry which is preliminary data.</text>
</comment>
<keyword evidence="2" id="KW-1185">Reference proteome</keyword>
<reference evidence="1 2" key="1">
    <citation type="submission" date="2024-04" db="EMBL/GenBank/DDBJ databases">
        <title>genome sequences of Mucor flavus KT1a and Helicostylum pulchrum KT1b strains isolation_sourced from the surface of a dry-aged beef.</title>
        <authorList>
            <person name="Toyotome T."/>
            <person name="Hosono M."/>
            <person name="Torimaru M."/>
            <person name="Fukuda K."/>
            <person name="Mikami N."/>
        </authorList>
    </citation>
    <scope>NUCLEOTIDE SEQUENCE [LARGE SCALE GENOMIC DNA]</scope>
    <source>
        <strain evidence="1 2">KT1b</strain>
    </source>
</reference>
<accession>A0ABP9XPA0</accession>
<dbReference type="EMBL" id="BAABUJ010000005">
    <property type="protein sequence ID" value="GAA5796195.1"/>
    <property type="molecule type" value="Genomic_DNA"/>
</dbReference>
<proteinExistence type="predicted"/>
<gene>
    <name evidence="1" type="ORF">HPULCUR_001564</name>
</gene>
<name>A0ABP9XPA0_9FUNG</name>
<organism evidence="1 2">
    <name type="scientific">Helicostylum pulchrum</name>
    <dbReference type="NCBI Taxonomy" id="562976"/>
    <lineage>
        <taxon>Eukaryota</taxon>
        <taxon>Fungi</taxon>
        <taxon>Fungi incertae sedis</taxon>
        <taxon>Mucoromycota</taxon>
        <taxon>Mucoromycotina</taxon>
        <taxon>Mucoromycetes</taxon>
        <taxon>Mucorales</taxon>
        <taxon>Mucorineae</taxon>
        <taxon>Mucoraceae</taxon>
        <taxon>Helicostylum</taxon>
    </lineage>
</organism>
<evidence type="ECO:0000313" key="2">
    <source>
        <dbReference type="Proteomes" id="UP001476247"/>
    </source>
</evidence>